<protein>
    <submittedName>
        <fullName evidence="1">Gas vesicle protein</fullName>
    </submittedName>
</protein>
<reference evidence="1" key="1">
    <citation type="submission" date="2019-01" db="EMBL/GenBank/DDBJ databases">
        <authorList>
            <person name="Lista F."/>
            <person name="Anselmo A."/>
        </authorList>
    </citation>
    <scope>NUCLEOTIDE SEQUENCE</scope>
    <source>
        <strain evidence="1">18S</strain>
    </source>
</reference>
<organism evidence="1">
    <name type="scientific">Klebsiella pneumoniae</name>
    <dbReference type="NCBI Taxonomy" id="573"/>
    <lineage>
        <taxon>Bacteria</taxon>
        <taxon>Pseudomonadati</taxon>
        <taxon>Pseudomonadota</taxon>
        <taxon>Gammaproteobacteria</taxon>
        <taxon>Enterobacterales</taxon>
        <taxon>Enterobacteriaceae</taxon>
        <taxon>Klebsiella/Raoultella group</taxon>
        <taxon>Klebsiella</taxon>
        <taxon>Klebsiella pneumoniae complex</taxon>
    </lineage>
</organism>
<name>A0A483G9Y4_KLEPN</name>
<comment type="caution">
    <text evidence="1">The sequence shown here is derived from an EMBL/GenBank/DDBJ whole genome shotgun (WGS) entry which is preliminary data.</text>
</comment>
<dbReference type="RefSeq" id="WP_040164886.1">
    <property type="nucleotide sequence ID" value="NZ_CBCYFS010000021.1"/>
</dbReference>
<proteinExistence type="predicted"/>
<sequence>MSEQDELQQVLALKTKDQDLTFLNSIVNKLNIGIGITLFVKGSVITGSLIAGRKYYQLVSDDLKSYGEFGEALSAYFETKGKDGYTSEDPNFEYPDNFLHLENIKVRCDNGQMGPLGNAMLRVKIDEIDGHFIGNIV</sequence>
<dbReference type="AlphaFoldDB" id="A0A483G9Y4"/>
<gene>
    <name evidence="1" type="ORF">ETE71_24030</name>
</gene>
<accession>A0A483G9Y4</accession>
<evidence type="ECO:0000313" key="1">
    <source>
        <dbReference type="EMBL" id="TCX06096.1"/>
    </source>
</evidence>
<dbReference type="EMBL" id="SDCE01000028">
    <property type="protein sequence ID" value="TCX06096.1"/>
    <property type="molecule type" value="Genomic_DNA"/>
</dbReference>